<evidence type="ECO:0000256" key="9">
    <source>
        <dbReference type="SAM" id="MobiDB-lite"/>
    </source>
</evidence>
<feature type="region of interest" description="Disordered" evidence="9">
    <location>
        <begin position="1"/>
        <end position="158"/>
    </location>
</feature>
<evidence type="ECO:0000259" key="10">
    <source>
        <dbReference type="PROSITE" id="PS51360"/>
    </source>
</evidence>
<keyword evidence="3" id="KW-0805">Transcription regulation</keyword>
<reference evidence="11" key="1">
    <citation type="journal article" date="2019" name="bioRxiv">
        <title>The Genome of the Zebra Mussel, Dreissena polymorpha: A Resource for Invasive Species Research.</title>
        <authorList>
            <person name="McCartney M.A."/>
            <person name="Auch B."/>
            <person name="Kono T."/>
            <person name="Mallez S."/>
            <person name="Zhang Y."/>
            <person name="Obille A."/>
            <person name="Becker A."/>
            <person name="Abrahante J.E."/>
            <person name="Garbe J."/>
            <person name="Badalamenti J.P."/>
            <person name="Herman A."/>
            <person name="Mangelson H."/>
            <person name="Liachko I."/>
            <person name="Sullivan S."/>
            <person name="Sone E.D."/>
            <person name="Koren S."/>
            <person name="Silverstein K.A.T."/>
            <person name="Beckman K.B."/>
            <person name="Gohl D.M."/>
        </authorList>
    </citation>
    <scope>NUCLEOTIDE SEQUENCE</scope>
    <source>
        <strain evidence="11">Duluth1</strain>
        <tissue evidence="11">Whole animal</tissue>
    </source>
</reference>
<dbReference type="InterPro" id="IPR036128">
    <property type="entry name" value="Plus3-like_sf"/>
</dbReference>
<feature type="compositionally biased region" description="Acidic residues" evidence="9">
    <location>
        <begin position="257"/>
        <end position="268"/>
    </location>
</feature>
<dbReference type="PANTHER" id="PTHR13115">
    <property type="entry name" value="RNA POLYMERASE-ASSOCIATED PROTEIN RTF1 HOMOLOG"/>
    <property type="match status" value="1"/>
</dbReference>
<dbReference type="FunFam" id="3.90.70.200:FF:000001">
    <property type="entry name" value="RNA polymerase-associated protein RTF1 homolog"/>
    <property type="match status" value="1"/>
</dbReference>
<feature type="compositionally biased region" description="Low complexity" evidence="9">
    <location>
        <begin position="288"/>
        <end position="304"/>
    </location>
</feature>
<feature type="compositionally biased region" description="Basic and acidic residues" evidence="9">
    <location>
        <begin position="134"/>
        <end position="158"/>
    </location>
</feature>
<dbReference type="GO" id="GO:0003677">
    <property type="term" value="F:DNA binding"/>
    <property type="evidence" value="ECO:0007669"/>
    <property type="project" value="InterPro"/>
</dbReference>
<feature type="domain" description="Plus3" evidence="10">
    <location>
        <begin position="322"/>
        <end position="453"/>
    </location>
</feature>
<proteinExistence type="predicted"/>
<feature type="compositionally biased region" description="Acidic residues" evidence="9">
    <location>
        <begin position="104"/>
        <end position="117"/>
    </location>
</feature>
<evidence type="ECO:0000256" key="8">
    <source>
        <dbReference type="SAM" id="Coils"/>
    </source>
</evidence>
<evidence type="ECO:0000256" key="1">
    <source>
        <dbReference type="ARBA" id="ARBA00004642"/>
    </source>
</evidence>
<keyword evidence="2" id="KW-0597">Phosphoprotein</keyword>
<evidence type="ECO:0000256" key="7">
    <source>
        <dbReference type="ARBA" id="ARBA00023242"/>
    </source>
</evidence>
<evidence type="ECO:0000313" key="12">
    <source>
        <dbReference type="Proteomes" id="UP000828390"/>
    </source>
</evidence>
<dbReference type="SMART" id="SM00719">
    <property type="entry name" value="Plus3"/>
    <property type="match status" value="1"/>
</dbReference>
<dbReference type="GO" id="GO:0016593">
    <property type="term" value="C:Cdc73/Paf1 complex"/>
    <property type="evidence" value="ECO:0007669"/>
    <property type="project" value="TreeGrafter"/>
</dbReference>
<name>A0A9D4L3N8_DREPO</name>
<organism evidence="11 12">
    <name type="scientific">Dreissena polymorpha</name>
    <name type="common">Zebra mussel</name>
    <name type="synonym">Mytilus polymorpha</name>
    <dbReference type="NCBI Taxonomy" id="45954"/>
    <lineage>
        <taxon>Eukaryota</taxon>
        <taxon>Metazoa</taxon>
        <taxon>Spiralia</taxon>
        <taxon>Lophotrochozoa</taxon>
        <taxon>Mollusca</taxon>
        <taxon>Bivalvia</taxon>
        <taxon>Autobranchia</taxon>
        <taxon>Heteroconchia</taxon>
        <taxon>Euheterodonta</taxon>
        <taxon>Imparidentia</taxon>
        <taxon>Neoheterodontei</taxon>
        <taxon>Myida</taxon>
        <taxon>Dreissenoidea</taxon>
        <taxon>Dreissenidae</taxon>
        <taxon>Dreissena</taxon>
    </lineage>
</organism>
<dbReference type="PANTHER" id="PTHR13115:SF8">
    <property type="entry name" value="RNA POLYMERASE-ASSOCIATED PROTEIN RTF1 HOMOLOG"/>
    <property type="match status" value="1"/>
</dbReference>
<comment type="subcellular location">
    <subcellularLocation>
        <location evidence="1">Nucleus</location>
        <location evidence="1">Nucleoplasm</location>
    </subcellularLocation>
</comment>
<feature type="compositionally biased region" description="Basic and acidic residues" evidence="9">
    <location>
        <begin position="204"/>
        <end position="220"/>
    </location>
</feature>
<keyword evidence="12" id="KW-1185">Reference proteome</keyword>
<evidence type="ECO:0000256" key="5">
    <source>
        <dbReference type="ARBA" id="ARBA00023159"/>
    </source>
</evidence>
<evidence type="ECO:0000256" key="3">
    <source>
        <dbReference type="ARBA" id="ARBA00023015"/>
    </source>
</evidence>
<dbReference type="EMBL" id="JAIWYP010000003">
    <property type="protein sequence ID" value="KAH3850855.1"/>
    <property type="molecule type" value="Genomic_DNA"/>
</dbReference>
<feature type="compositionally biased region" description="Acidic residues" evidence="9">
    <location>
        <begin position="278"/>
        <end position="287"/>
    </location>
</feature>
<feature type="compositionally biased region" description="Basic residues" evidence="9">
    <location>
        <begin position="171"/>
        <end position="183"/>
    </location>
</feature>
<dbReference type="AlphaFoldDB" id="A0A9D4L3N8"/>
<keyword evidence="6" id="KW-0804">Transcription</keyword>
<dbReference type="InterPro" id="IPR004343">
    <property type="entry name" value="Plus-3_dom"/>
</dbReference>
<dbReference type="PROSITE" id="PS51360">
    <property type="entry name" value="PLUS3"/>
    <property type="match status" value="1"/>
</dbReference>
<feature type="compositionally biased region" description="Basic and acidic residues" evidence="9">
    <location>
        <begin position="227"/>
        <end position="248"/>
    </location>
</feature>
<keyword evidence="4 8" id="KW-0175">Coiled coil</keyword>
<feature type="compositionally biased region" description="Basic residues" evidence="9">
    <location>
        <begin position="70"/>
        <end position="82"/>
    </location>
</feature>
<dbReference type="Proteomes" id="UP000828390">
    <property type="component" value="Unassembled WGS sequence"/>
</dbReference>
<evidence type="ECO:0000256" key="4">
    <source>
        <dbReference type="ARBA" id="ARBA00023054"/>
    </source>
</evidence>
<dbReference type="SUPFAM" id="SSF159042">
    <property type="entry name" value="Plus3-like"/>
    <property type="match status" value="1"/>
</dbReference>
<evidence type="ECO:0000256" key="2">
    <source>
        <dbReference type="ARBA" id="ARBA00022553"/>
    </source>
</evidence>
<evidence type="ECO:0000256" key="6">
    <source>
        <dbReference type="ARBA" id="ARBA00023163"/>
    </source>
</evidence>
<reference evidence="11" key="2">
    <citation type="submission" date="2020-11" db="EMBL/GenBank/DDBJ databases">
        <authorList>
            <person name="McCartney M.A."/>
            <person name="Auch B."/>
            <person name="Kono T."/>
            <person name="Mallez S."/>
            <person name="Becker A."/>
            <person name="Gohl D.M."/>
            <person name="Silverstein K.A.T."/>
            <person name="Koren S."/>
            <person name="Bechman K.B."/>
            <person name="Herman A."/>
            <person name="Abrahante J.E."/>
            <person name="Garbe J."/>
        </authorList>
    </citation>
    <scope>NUCLEOTIDE SEQUENCE</scope>
    <source>
        <strain evidence="11">Duluth1</strain>
        <tissue evidence="11">Whole animal</tissue>
    </source>
</reference>
<protein>
    <recommendedName>
        <fullName evidence="10">Plus3 domain-containing protein</fullName>
    </recommendedName>
</protein>
<feature type="region of interest" description="Disordered" evidence="9">
    <location>
        <begin position="171"/>
        <end position="324"/>
    </location>
</feature>
<keyword evidence="5" id="KW-0010">Activator</keyword>
<dbReference type="Pfam" id="PF03126">
    <property type="entry name" value="Plus-3"/>
    <property type="match status" value="1"/>
</dbReference>
<dbReference type="Gene3D" id="3.90.70.200">
    <property type="entry name" value="Plus-3 domain"/>
    <property type="match status" value="1"/>
</dbReference>
<keyword evidence="7" id="KW-0539">Nucleus</keyword>
<accession>A0A9D4L3N8</accession>
<feature type="coiled-coil region" evidence="8">
    <location>
        <begin position="501"/>
        <end position="555"/>
    </location>
</feature>
<evidence type="ECO:0000313" key="11">
    <source>
        <dbReference type="EMBL" id="KAH3850855.1"/>
    </source>
</evidence>
<feature type="compositionally biased region" description="Low complexity" evidence="9">
    <location>
        <begin position="39"/>
        <end position="61"/>
    </location>
</feature>
<dbReference type="OrthoDB" id="166375at2759"/>
<gene>
    <name evidence="11" type="ORF">DPMN_093330</name>
</gene>
<dbReference type="GO" id="GO:1990269">
    <property type="term" value="F:RNA polymerase II C-terminal domain phosphoserine binding"/>
    <property type="evidence" value="ECO:0007669"/>
    <property type="project" value="TreeGrafter"/>
</dbReference>
<sequence length="695" mass="79160">MSKRKKSAPIIDSDSEASDSGSNLDEDLKALAKRKRKSPSQSKGTSQSSGDSDSESSSGSDGDWRMDGKKGKKKKKGKKLANRKTVVNSSSESESEGEIKSEPEEGEVSDSGEDSGDEQFHDGYDENLIGDEEDKQRLEDMTEKERETELFNRMERRNLLKTRFEIEKKLKHAKKLEQKRKKEKGGTSDSASPKGVVGIVASKRSQERRKDLENKKDSKKLTAMQELKARREEKKVREEQKAQEEEKKKPLRASDIYSDDESDEDEGEEKDKGRRDDDDNVKEDSDSDGSSSSSSRSSRSSYRSESSDTESRSRPKKKYTPVTAKEELSKIRLSRHKLEKWCHMPFFKDTVAGCFVRIGIGNHEARPVYRVAEIVDVVETAKIYQLGSTRTNKGIKLRHGGSERVYRLEFVSNQDFTESEFFKWKEAVMLAGEQLPSTEDIARKLKEIQSAHQYKYNEDDIDKIVAEKKRFKKNPHNYALKKTDLLKLRDQAELNGDLEQQIQYQQDLDALEERAEDLDKIRSSTISSISYINQRNRKQNEIEKEEAMKREFEESKGAMADPFTRRHSRPTLVTKARDPATVVAAANAALDVKKKKEDEEKRKRLVEQNIGQNLASLKADSGANMLQPISKAKTLDKQISVDPFADHDFEINLDMDLSTTNSAISVQNRQPPQFKQGAPKRSLNLDDYKKMKGLI</sequence>
<comment type="caution">
    <text evidence="11">The sequence shown here is derived from an EMBL/GenBank/DDBJ whole genome shotgun (WGS) entry which is preliminary data.</text>
</comment>